<comment type="catalytic activity">
    <reaction evidence="9">
        <text>L-seryl-[protein] + ATP = O-phospho-L-seryl-[protein] + ADP + H(+)</text>
        <dbReference type="Rhea" id="RHEA:17989"/>
        <dbReference type="Rhea" id="RHEA-COMP:9863"/>
        <dbReference type="Rhea" id="RHEA-COMP:11604"/>
        <dbReference type="ChEBI" id="CHEBI:15378"/>
        <dbReference type="ChEBI" id="CHEBI:29999"/>
        <dbReference type="ChEBI" id="CHEBI:30616"/>
        <dbReference type="ChEBI" id="CHEBI:83421"/>
        <dbReference type="ChEBI" id="CHEBI:456216"/>
        <dbReference type="EC" id="2.7.11.12"/>
    </reaction>
</comment>
<comment type="caution">
    <text evidence="16">The sequence shown here is derived from an EMBL/GenBank/DDBJ whole genome shotgun (WGS) entry which is preliminary data.</text>
</comment>
<dbReference type="Gene3D" id="3.30.200.20">
    <property type="entry name" value="Phosphorylase Kinase, domain 1"/>
    <property type="match status" value="1"/>
</dbReference>
<accession>A0A9J6CL51</accession>
<dbReference type="PROSITE" id="PS50042">
    <property type="entry name" value="CNMP_BINDING_3"/>
    <property type="match status" value="2"/>
</dbReference>
<dbReference type="InterPro" id="IPR000595">
    <property type="entry name" value="cNMP-bd_dom"/>
</dbReference>
<feature type="domain" description="Protein kinase" evidence="13">
    <location>
        <begin position="672"/>
        <end position="928"/>
    </location>
</feature>
<dbReference type="InterPro" id="IPR014710">
    <property type="entry name" value="RmlC-like_jellyroll"/>
</dbReference>
<feature type="domain" description="AGC-kinase C-terminal" evidence="15">
    <location>
        <begin position="929"/>
        <end position="979"/>
    </location>
</feature>
<dbReference type="PROSITE" id="PS00107">
    <property type="entry name" value="PROTEIN_KINASE_ATP"/>
    <property type="match status" value="1"/>
</dbReference>
<feature type="transmembrane region" description="Helical" evidence="12">
    <location>
        <begin position="149"/>
        <end position="171"/>
    </location>
</feature>
<dbReference type="Gene3D" id="1.10.510.10">
    <property type="entry name" value="Transferase(Phosphotransferase) domain 1"/>
    <property type="match status" value="1"/>
</dbReference>
<dbReference type="InterPro" id="IPR000961">
    <property type="entry name" value="AGC-kinase_C"/>
</dbReference>
<keyword evidence="12" id="KW-1133">Transmembrane helix</keyword>
<gene>
    <name evidence="16" type="ORF">PVAND_012013</name>
</gene>
<dbReference type="InterPro" id="IPR017441">
    <property type="entry name" value="Protein_kinase_ATP_BS"/>
</dbReference>
<feature type="compositionally biased region" description="Pro residues" evidence="11">
    <location>
        <begin position="273"/>
        <end position="285"/>
    </location>
</feature>
<keyword evidence="12" id="KW-0472">Membrane</keyword>
<dbReference type="SMART" id="SM00220">
    <property type="entry name" value="S_TKc"/>
    <property type="match status" value="1"/>
</dbReference>
<dbReference type="InterPro" id="IPR000719">
    <property type="entry name" value="Prot_kinase_dom"/>
</dbReference>
<keyword evidence="3" id="KW-0723">Serine/threonine-protein kinase</keyword>
<keyword evidence="12" id="KW-0812">Transmembrane</keyword>
<evidence type="ECO:0000256" key="11">
    <source>
        <dbReference type="SAM" id="MobiDB-lite"/>
    </source>
</evidence>
<evidence type="ECO:0000259" key="13">
    <source>
        <dbReference type="PROSITE" id="PS50011"/>
    </source>
</evidence>
<dbReference type="PROSITE" id="PS00888">
    <property type="entry name" value="CNMP_BINDING_1"/>
    <property type="match status" value="1"/>
</dbReference>
<evidence type="ECO:0000313" key="17">
    <source>
        <dbReference type="Proteomes" id="UP001107558"/>
    </source>
</evidence>
<evidence type="ECO:0000256" key="6">
    <source>
        <dbReference type="ARBA" id="ARBA00022777"/>
    </source>
</evidence>
<name>A0A9J6CL51_POLVA</name>
<evidence type="ECO:0000256" key="12">
    <source>
        <dbReference type="SAM" id="Phobius"/>
    </source>
</evidence>
<dbReference type="PRINTS" id="PR00103">
    <property type="entry name" value="CAMPKINASE"/>
</dbReference>
<dbReference type="GO" id="GO:0005524">
    <property type="term" value="F:ATP binding"/>
    <property type="evidence" value="ECO:0007669"/>
    <property type="project" value="UniProtKB-UniRule"/>
</dbReference>
<dbReference type="Gene3D" id="2.60.120.10">
    <property type="entry name" value="Jelly Rolls"/>
    <property type="match status" value="2"/>
</dbReference>
<dbReference type="EMBL" id="JADBJN010000001">
    <property type="protein sequence ID" value="KAG5682677.1"/>
    <property type="molecule type" value="Genomic_DNA"/>
</dbReference>
<evidence type="ECO:0000256" key="5">
    <source>
        <dbReference type="ARBA" id="ARBA00022741"/>
    </source>
</evidence>
<feature type="compositionally biased region" description="Acidic residues" evidence="11">
    <location>
        <begin position="961"/>
        <end position="979"/>
    </location>
</feature>
<feature type="domain" description="Cyclic nucleotide-binding" evidence="14">
    <location>
        <begin position="532"/>
        <end position="644"/>
    </location>
</feature>
<dbReference type="Pfam" id="PF00069">
    <property type="entry name" value="Pkinase"/>
    <property type="match status" value="1"/>
</dbReference>
<feature type="compositionally biased region" description="Polar residues" evidence="11">
    <location>
        <begin position="227"/>
        <end position="241"/>
    </location>
</feature>
<evidence type="ECO:0000256" key="7">
    <source>
        <dbReference type="ARBA" id="ARBA00022840"/>
    </source>
</evidence>
<dbReference type="InterPro" id="IPR011009">
    <property type="entry name" value="Kinase-like_dom_sf"/>
</dbReference>
<dbReference type="GO" id="GO:0004692">
    <property type="term" value="F:cGMP-dependent protein kinase activity"/>
    <property type="evidence" value="ECO:0007669"/>
    <property type="project" value="UniProtKB-EC"/>
</dbReference>
<dbReference type="AlphaFoldDB" id="A0A9J6CL51"/>
<evidence type="ECO:0000259" key="15">
    <source>
        <dbReference type="PROSITE" id="PS51285"/>
    </source>
</evidence>
<feature type="binding site" evidence="10">
    <location>
        <position position="700"/>
    </location>
    <ligand>
        <name>ATP</name>
        <dbReference type="ChEBI" id="CHEBI:30616"/>
    </ligand>
</feature>
<organism evidence="16 17">
    <name type="scientific">Polypedilum vanderplanki</name>
    <name type="common">Sleeping chironomid midge</name>
    <dbReference type="NCBI Taxonomy" id="319348"/>
    <lineage>
        <taxon>Eukaryota</taxon>
        <taxon>Metazoa</taxon>
        <taxon>Ecdysozoa</taxon>
        <taxon>Arthropoda</taxon>
        <taxon>Hexapoda</taxon>
        <taxon>Insecta</taxon>
        <taxon>Pterygota</taxon>
        <taxon>Neoptera</taxon>
        <taxon>Endopterygota</taxon>
        <taxon>Diptera</taxon>
        <taxon>Nematocera</taxon>
        <taxon>Chironomoidea</taxon>
        <taxon>Chironomidae</taxon>
        <taxon>Chironominae</taxon>
        <taxon>Polypedilum</taxon>
        <taxon>Polypedilum</taxon>
    </lineage>
</organism>
<dbReference type="FunFam" id="2.60.120.10:FF:000130">
    <property type="entry name" value="Protein kinase, cGMP-dependent"/>
    <property type="match status" value="1"/>
</dbReference>
<evidence type="ECO:0000256" key="4">
    <source>
        <dbReference type="ARBA" id="ARBA00022679"/>
    </source>
</evidence>
<comment type="similarity">
    <text evidence="1">Belongs to the protein kinase superfamily. AGC Ser/Thr protein kinase family. cGMP subfamily.</text>
</comment>
<comment type="catalytic activity">
    <reaction evidence="8">
        <text>L-threonyl-[protein] + ATP = O-phospho-L-threonyl-[protein] + ADP + H(+)</text>
        <dbReference type="Rhea" id="RHEA:46608"/>
        <dbReference type="Rhea" id="RHEA-COMP:11060"/>
        <dbReference type="Rhea" id="RHEA-COMP:11605"/>
        <dbReference type="ChEBI" id="CHEBI:15378"/>
        <dbReference type="ChEBI" id="CHEBI:30013"/>
        <dbReference type="ChEBI" id="CHEBI:30616"/>
        <dbReference type="ChEBI" id="CHEBI:61977"/>
        <dbReference type="ChEBI" id="CHEBI:456216"/>
        <dbReference type="EC" id="2.7.11.12"/>
    </reaction>
</comment>
<dbReference type="SUPFAM" id="SSF51206">
    <property type="entry name" value="cAMP-binding domain-like"/>
    <property type="match status" value="2"/>
</dbReference>
<reference evidence="16" key="1">
    <citation type="submission" date="2021-03" db="EMBL/GenBank/DDBJ databases">
        <title>Chromosome level genome of the anhydrobiotic midge Polypedilum vanderplanki.</title>
        <authorList>
            <person name="Yoshida Y."/>
            <person name="Kikawada T."/>
            <person name="Gusev O."/>
        </authorList>
    </citation>
    <scope>NUCLEOTIDE SEQUENCE</scope>
    <source>
        <strain evidence="16">NIAS01</strain>
        <tissue evidence="16">Whole body or cell culture</tissue>
    </source>
</reference>
<dbReference type="PROSITE" id="PS51285">
    <property type="entry name" value="AGC_KINASE_CTER"/>
    <property type="match status" value="1"/>
</dbReference>
<keyword evidence="17" id="KW-1185">Reference proteome</keyword>
<dbReference type="PROSITE" id="PS50011">
    <property type="entry name" value="PROTEIN_KINASE_DOM"/>
    <property type="match status" value="1"/>
</dbReference>
<dbReference type="OrthoDB" id="63267at2759"/>
<dbReference type="Pfam" id="PF00027">
    <property type="entry name" value="cNMP_binding"/>
    <property type="match status" value="2"/>
</dbReference>
<dbReference type="InterPro" id="IPR018490">
    <property type="entry name" value="cNMP-bd_dom_sf"/>
</dbReference>
<evidence type="ECO:0000313" key="16">
    <source>
        <dbReference type="EMBL" id="KAG5682677.1"/>
    </source>
</evidence>
<dbReference type="Proteomes" id="UP001107558">
    <property type="component" value="Chromosome 1"/>
</dbReference>
<evidence type="ECO:0000256" key="2">
    <source>
        <dbReference type="ARBA" id="ARBA00012428"/>
    </source>
</evidence>
<dbReference type="PANTHER" id="PTHR24353:SF144">
    <property type="match status" value="1"/>
</dbReference>
<evidence type="ECO:0000256" key="9">
    <source>
        <dbReference type="ARBA" id="ARBA00047462"/>
    </source>
</evidence>
<dbReference type="PANTHER" id="PTHR24353">
    <property type="entry name" value="CYCLIC NUCLEOTIDE-DEPENDENT PROTEIN KINASE"/>
    <property type="match status" value="1"/>
</dbReference>
<evidence type="ECO:0000259" key="14">
    <source>
        <dbReference type="PROSITE" id="PS50042"/>
    </source>
</evidence>
<dbReference type="SMART" id="SM00100">
    <property type="entry name" value="cNMP"/>
    <property type="match status" value="2"/>
</dbReference>
<proteinExistence type="inferred from homology"/>
<dbReference type="SUPFAM" id="SSF56112">
    <property type="entry name" value="Protein kinase-like (PK-like)"/>
    <property type="match status" value="1"/>
</dbReference>
<sequence length="979" mass="112081">MENMKVRIAGTLKSIKEVDPVIIKEWEVAVAKENAKESASGRNAKERWKLFKNISRFGILQKNATEEDNLSSRSSLYQPFKRTSVNSFGSRLWAELPLPIDECHDNDDDFVFLILCRKRGKFNENNEKVDEKLKSDEERKYGEIPARIYLFYLKACGMVTLVLFFTSTLLWQALKVLTDVWLREWTDNDNSTTTSSDREVGSYDLSILNIDGVYPKNTYREFDRSYSKSSLNHNQNNNIDSSKNERSESGFDSITDGIFNSNNQEFTHIPLNIPLPPTRAPPRPPVENDFSPQQSPIPCRKHHQQPIPNINFIESSPTLTPMGNYEDDFNMKSIRLIESIDNIEGSEVGRRTESEIKIDELNDKLTSDVNVRKEGFISEKIKHEELEELEIKVYPKDRITEKMITSAIVSNDFLCNILDNESIKTVVNAMRLESYDENSFIVTEGDSGNFLYVSAEGIFEVIKNGKPIKSFGPAVVFGELSILYKAKRFASIKALTLCKVFSLERKVFQKIMMSCGRREREENIKFLQSVPVLKDLPLMVLNKISDLLKREYFPSGSTIIRQGDSGEKFYIIKSGSVNVIKTDDNNGQRLVGILKRGAYFGEQALIHQDKRLASVIANSPGTDCLTLDRNAFDAYLGGLEKIRNTKVVDKNFQQVQKVSAKSEYANIQLSDLKFIGTLGVGGFGRVELVQYKNKTTFALKCLKKIEMLQQQQQEHAYNEKAILFECNSPFIVRLYKTFKDKKYLYYLMEPCLGGDVWTVLQKYKFFDEKIAKFITACVVLALEYLHSKNIIYRDLKPENLHDSNGYIKLVDFGFAKSLRPGSKTFTFAGTPEYVAPEIILNKGHDQSVDCWSLGILIHELLIGKPPFRAKEQMQTYNLILRGIDCVQLPQKIPKKAQMLIKRLCRQTGSERIGVQKNGIRDIKAHQWFTGFQWDKLEARKMTAPLIMPVKSNTDMSNFDDYPTDYDEPPDDLSGWDDDF</sequence>
<evidence type="ECO:0000256" key="1">
    <source>
        <dbReference type="ARBA" id="ARBA00006352"/>
    </source>
</evidence>
<dbReference type="CDD" id="cd05572">
    <property type="entry name" value="STKc_cGK"/>
    <property type="match status" value="1"/>
</dbReference>
<dbReference type="InterPro" id="IPR035014">
    <property type="entry name" value="STKc_cGK"/>
</dbReference>
<evidence type="ECO:0000256" key="10">
    <source>
        <dbReference type="PROSITE-ProRule" id="PRU10141"/>
    </source>
</evidence>
<dbReference type="InterPro" id="IPR018488">
    <property type="entry name" value="cNMP-bd_CS"/>
</dbReference>
<dbReference type="EC" id="2.7.11.12" evidence="2"/>
<dbReference type="CDD" id="cd00038">
    <property type="entry name" value="CAP_ED"/>
    <property type="match status" value="2"/>
</dbReference>
<evidence type="ECO:0000256" key="3">
    <source>
        <dbReference type="ARBA" id="ARBA00022527"/>
    </source>
</evidence>
<dbReference type="FunFam" id="1.10.510.10:FF:000210">
    <property type="entry name" value="Non-specific serine/threonine protein kinase"/>
    <property type="match status" value="1"/>
</dbReference>
<keyword evidence="4" id="KW-0808">Transferase</keyword>
<keyword evidence="5 10" id="KW-0547">Nucleotide-binding</keyword>
<keyword evidence="7 10" id="KW-0067">ATP-binding</keyword>
<feature type="region of interest" description="Disordered" evidence="11">
    <location>
        <begin position="227"/>
        <end position="302"/>
    </location>
</feature>
<evidence type="ECO:0000256" key="8">
    <source>
        <dbReference type="ARBA" id="ARBA00047298"/>
    </source>
</evidence>
<feature type="region of interest" description="Disordered" evidence="11">
    <location>
        <begin position="958"/>
        <end position="979"/>
    </location>
</feature>
<keyword evidence="6" id="KW-0418">Kinase</keyword>
<feature type="domain" description="Cyclic nucleotide-binding" evidence="14">
    <location>
        <begin position="414"/>
        <end position="529"/>
    </location>
</feature>
<dbReference type="SMART" id="SM00133">
    <property type="entry name" value="S_TK_X"/>
    <property type="match status" value="1"/>
</dbReference>
<protein>
    <recommendedName>
        <fullName evidence="2">cGMP-dependent protein kinase</fullName>
        <ecNumber evidence="2">2.7.11.12</ecNumber>
    </recommendedName>
</protein>